<gene>
    <name evidence="1" type="ORF">CA163_17410</name>
</gene>
<accession>A0A227JB25</accession>
<proteinExistence type="predicted"/>
<evidence type="ECO:0000313" key="1">
    <source>
        <dbReference type="EMBL" id="OXE31554.1"/>
    </source>
</evidence>
<reference evidence="1 2" key="1">
    <citation type="journal article" date="2017" name="Appl. Environ. Microbiol.">
        <title>Parallel evolution of two clades of a major Atlantic endemic Vibrio parahaemolyticus pathogen lineage by independent acquisition of related pathogenicity islands.</title>
        <authorList>
            <person name="Xu F."/>
            <person name="Gonzalez-Escalona N."/>
            <person name="Drees K.P."/>
            <person name="Sebra R.P."/>
            <person name="Cooper V.S."/>
            <person name="Jones S.H."/>
            <person name="Whistler C.A."/>
        </authorList>
    </citation>
    <scope>NUCLEOTIDE SEQUENCE [LARGE SCALE GENOMIC DNA]</scope>
    <source>
        <strain evidence="1 2">MAVP-3</strain>
    </source>
</reference>
<organism evidence="1 2">
    <name type="scientific">Vibrio parahaemolyticus</name>
    <dbReference type="NCBI Taxonomy" id="670"/>
    <lineage>
        <taxon>Bacteria</taxon>
        <taxon>Pseudomonadati</taxon>
        <taxon>Pseudomonadota</taxon>
        <taxon>Gammaproteobacteria</taxon>
        <taxon>Vibrionales</taxon>
        <taxon>Vibrionaceae</taxon>
        <taxon>Vibrio</taxon>
    </lineage>
</organism>
<evidence type="ECO:0000313" key="2">
    <source>
        <dbReference type="Proteomes" id="UP000214596"/>
    </source>
</evidence>
<protein>
    <submittedName>
        <fullName evidence="1">Uncharacterized protein</fullName>
    </submittedName>
</protein>
<dbReference type="AlphaFoldDB" id="A0A227JB25"/>
<dbReference type="RefSeq" id="WP_011105960.1">
    <property type="nucleotide sequence ID" value="NZ_JBHGYS010000105.1"/>
</dbReference>
<comment type="caution">
    <text evidence="1">The sequence shown here is derived from an EMBL/GenBank/DDBJ whole genome shotgun (WGS) entry which is preliminary data.</text>
</comment>
<name>A0A227JB25_VIBPH</name>
<dbReference type="Proteomes" id="UP000214596">
    <property type="component" value="Unassembled WGS sequence"/>
</dbReference>
<dbReference type="OrthoDB" id="9891313at2"/>
<dbReference type="EMBL" id="NIXT01001115">
    <property type="protein sequence ID" value="OXE31554.1"/>
    <property type="molecule type" value="Genomic_DNA"/>
</dbReference>
<sequence>MCFGVFMILPSYYKNWLDSIDTGVEVSYRGSEFYLLSERELIDEITIDKNTVKAFNQLSAFIKTQLEMSGSSPLTIEQCNTCITIGQDNGNPIFIDSTRDLELFCYYLDGGYIEAKGGNLLSLVIEAKNT</sequence>